<evidence type="ECO:0000256" key="2">
    <source>
        <dbReference type="ARBA" id="ARBA00022517"/>
    </source>
</evidence>
<evidence type="ECO:0000256" key="5">
    <source>
        <dbReference type="ARBA" id="ARBA00022737"/>
    </source>
</evidence>
<evidence type="ECO:0000256" key="1">
    <source>
        <dbReference type="ARBA" id="ARBA00004604"/>
    </source>
</evidence>
<dbReference type="PROSITE" id="PS50294">
    <property type="entry name" value="WD_REPEATS_REGION"/>
    <property type="match status" value="1"/>
</dbReference>
<comment type="subcellular location">
    <subcellularLocation>
        <location evidence="1">Nucleus</location>
        <location evidence="1">Nucleolus</location>
    </subcellularLocation>
</comment>
<keyword evidence="4 7" id="KW-0853">WD repeat</keyword>
<dbReference type="AlphaFoldDB" id="A0A8T0IJ70"/>
<feature type="repeat" description="WD" evidence="7">
    <location>
        <begin position="45"/>
        <end position="88"/>
    </location>
</feature>
<keyword evidence="6" id="KW-0539">Nucleus</keyword>
<dbReference type="PROSITE" id="PS50082">
    <property type="entry name" value="WD_REPEATS_2"/>
    <property type="match status" value="2"/>
</dbReference>
<dbReference type="InterPro" id="IPR011047">
    <property type="entry name" value="Quinoprotein_ADH-like_sf"/>
</dbReference>
<dbReference type="PANTHER" id="PTHR45176:SF1">
    <property type="entry name" value="TRANSDUCIN FAMILY PROTEIN _ WD-40 REPEAT FAMILY PROTEIN-RELATED"/>
    <property type="match status" value="1"/>
</dbReference>
<sequence length="822" mass="89740">MVSRGGASLVEREPVFSRDGKRLLVCTACTVTVFSVQTGEVLTVLKGHTGFVNSVVVVPNATICHCWTAALDGTVRFWDFAAGTLLRTVNVGHPVQSMVIPELCKPRDAEKGDGKRKALVAFLSVGWYKGEAKDESEEDVKGRVICYNLTSAKQIPGHLAKTRYVETLCVSPGGGLVGMADDHKAWIWMVPQGGIEKSNVIPWTILHHTKRILVLAFDSSETRVAAGDHTGRILVWENVGDRTFSSIDNDGKVRVGKFTPPPKIVMRGRVRGGGVRGKDDAASCTTYHWHAREVKSLTFTMDGVYLLSGGLEGVLVVWQMETGKRTYLPRLGGALFYIAPSLHPALFAIACMDNSIKLLNTGTMDVERTIQGIKPPFVMPKQVSMNPSMVSIEPSEGKIVVATHNLSLQFYDPASDQHVAELQVTPRNYVVGAREEEEEGLSTCVTHVAFSADGLCMATVDVRIGEQSIGGGACLKFWEKNLQNRKFSINTQIDEPHEISALSFQSRERMAVSCSDTEFKIWVPHERRASRVSWRCRSVGSYRQRPILAAAFSSDGSILAVAASEFLTLWNPATNSLVKVLSNAVVHPLQPIHHLAFVNQSNCLVAASSGERPLLTVWDVSTLSVRWSQAISVESLSVDPIRANFAVLAGVPSDTYQEGARNSDAVVGLFDVDSPAPLQYWTVRDGFGGTLLYTPVPQTSAEAPKKGDDNTMTDLVPSKSKLTYLTSTREFVVFDPYQREDEPEQPKVRDVSVPEEVSSAFTALYGKAVQPKKSDAPADVLSALSKAPWGTLLNGPSHVLPSLSVVCIPFMDSLLKKRTEQT</sequence>
<evidence type="ECO:0000256" key="7">
    <source>
        <dbReference type="PROSITE-ProRule" id="PRU00221"/>
    </source>
</evidence>
<name>A0A8T0IJ70_CERPU</name>
<dbReference type="Pfam" id="PF23869">
    <property type="entry name" value="Beta-prop_WDR75_1st"/>
    <property type="match status" value="2"/>
</dbReference>
<accession>A0A8T0IJ70</accession>
<dbReference type="SMART" id="SM00320">
    <property type="entry name" value="WD40"/>
    <property type="match status" value="7"/>
</dbReference>
<feature type="repeat" description="WD" evidence="7">
    <location>
        <begin position="287"/>
        <end position="328"/>
    </location>
</feature>
<protein>
    <recommendedName>
        <fullName evidence="8">WD repeat-containing protein 75 second beta-propeller domain-containing protein</fullName>
    </recommendedName>
</protein>
<keyword evidence="3" id="KW-0698">rRNA processing</keyword>
<keyword evidence="10" id="KW-1185">Reference proteome</keyword>
<evidence type="ECO:0000259" key="8">
    <source>
        <dbReference type="Pfam" id="PF23769"/>
    </source>
</evidence>
<evidence type="ECO:0000256" key="6">
    <source>
        <dbReference type="ARBA" id="ARBA00023242"/>
    </source>
</evidence>
<organism evidence="9 10">
    <name type="scientific">Ceratodon purpureus</name>
    <name type="common">Fire moss</name>
    <name type="synonym">Dicranum purpureum</name>
    <dbReference type="NCBI Taxonomy" id="3225"/>
    <lineage>
        <taxon>Eukaryota</taxon>
        <taxon>Viridiplantae</taxon>
        <taxon>Streptophyta</taxon>
        <taxon>Embryophyta</taxon>
        <taxon>Bryophyta</taxon>
        <taxon>Bryophytina</taxon>
        <taxon>Bryopsida</taxon>
        <taxon>Dicranidae</taxon>
        <taxon>Pseudoditrichales</taxon>
        <taxon>Ditrichaceae</taxon>
        <taxon>Ceratodon</taxon>
    </lineage>
</organism>
<evidence type="ECO:0000256" key="3">
    <source>
        <dbReference type="ARBA" id="ARBA00022552"/>
    </source>
</evidence>
<evidence type="ECO:0000256" key="4">
    <source>
        <dbReference type="ARBA" id="ARBA00022574"/>
    </source>
</evidence>
<dbReference type="InterPro" id="IPR036322">
    <property type="entry name" value="WD40_repeat_dom_sf"/>
</dbReference>
<evidence type="ECO:0000313" key="9">
    <source>
        <dbReference type="EMBL" id="KAG0583834.1"/>
    </source>
</evidence>
<dbReference type="Gene3D" id="2.130.10.10">
    <property type="entry name" value="YVTN repeat-like/Quinoprotein amine dehydrogenase"/>
    <property type="match status" value="4"/>
</dbReference>
<proteinExistence type="predicted"/>
<feature type="domain" description="WD repeat-containing protein 75 second beta-propeller" evidence="8">
    <location>
        <begin position="392"/>
        <end position="650"/>
    </location>
</feature>
<keyword evidence="5" id="KW-0677">Repeat</keyword>
<dbReference type="PANTHER" id="PTHR45176">
    <property type="entry name" value="TRANSDUCIN FAMILY PROTEIN / WD-40 REPEAT FAMILY PROTEIN-RELATED"/>
    <property type="match status" value="1"/>
</dbReference>
<evidence type="ECO:0000313" key="10">
    <source>
        <dbReference type="Proteomes" id="UP000822688"/>
    </source>
</evidence>
<dbReference type="Pfam" id="PF23769">
    <property type="entry name" value="Beta-prop_WDR75_2nd"/>
    <property type="match status" value="1"/>
</dbReference>
<dbReference type="EMBL" id="CM026423">
    <property type="protein sequence ID" value="KAG0583834.1"/>
    <property type="molecule type" value="Genomic_DNA"/>
</dbReference>
<comment type="caution">
    <text evidence="9">The sequence shown here is derived from an EMBL/GenBank/DDBJ whole genome shotgun (WGS) entry which is preliminary data.</text>
</comment>
<gene>
    <name evidence="9" type="ORF">KC19_3G165900</name>
</gene>
<dbReference type="InterPro" id="IPR057644">
    <property type="entry name" value="Beta-prop_WDR75_2nd"/>
</dbReference>
<dbReference type="SUPFAM" id="SSF50978">
    <property type="entry name" value="WD40 repeat-like"/>
    <property type="match status" value="1"/>
</dbReference>
<dbReference type="InterPro" id="IPR015943">
    <property type="entry name" value="WD40/YVTN_repeat-like_dom_sf"/>
</dbReference>
<reference evidence="9" key="1">
    <citation type="submission" date="2020-06" db="EMBL/GenBank/DDBJ databases">
        <title>WGS assembly of Ceratodon purpureus strain R40.</title>
        <authorList>
            <person name="Carey S.B."/>
            <person name="Jenkins J."/>
            <person name="Shu S."/>
            <person name="Lovell J.T."/>
            <person name="Sreedasyam A."/>
            <person name="Maumus F."/>
            <person name="Tiley G.P."/>
            <person name="Fernandez-Pozo N."/>
            <person name="Barry K."/>
            <person name="Chen C."/>
            <person name="Wang M."/>
            <person name="Lipzen A."/>
            <person name="Daum C."/>
            <person name="Saski C.A."/>
            <person name="Payton A.C."/>
            <person name="Mcbreen J.C."/>
            <person name="Conrad R.E."/>
            <person name="Kollar L.M."/>
            <person name="Olsson S."/>
            <person name="Huttunen S."/>
            <person name="Landis J.B."/>
            <person name="Wickett N.J."/>
            <person name="Johnson M.G."/>
            <person name="Rensing S.A."/>
            <person name="Grimwood J."/>
            <person name="Schmutz J."/>
            <person name="Mcdaniel S.F."/>
        </authorList>
    </citation>
    <scope>NUCLEOTIDE SEQUENCE</scope>
    <source>
        <strain evidence="9">R40</strain>
    </source>
</reference>
<dbReference type="InterPro" id="IPR001680">
    <property type="entry name" value="WD40_rpt"/>
</dbReference>
<dbReference type="Proteomes" id="UP000822688">
    <property type="component" value="Chromosome 3"/>
</dbReference>
<dbReference type="SUPFAM" id="SSF50998">
    <property type="entry name" value="Quinoprotein alcohol dehydrogenase-like"/>
    <property type="match status" value="1"/>
</dbReference>
<keyword evidence="2" id="KW-0690">Ribosome biogenesis</keyword>